<evidence type="ECO:0000259" key="5">
    <source>
        <dbReference type="Pfam" id="PF01526"/>
    </source>
</evidence>
<feature type="domain" description="DUF4158" evidence="6">
    <location>
        <begin position="8"/>
        <end position="153"/>
    </location>
</feature>
<keyword evidence="4" id="KW-0233">DNA recombination</keyword>
<reference evidence="7 8" key="1">
    <citation type="submission" date="2018-07" db="EMBL/GenBank/DDBJ databases">
        <title>Complete Genome and Methylome Analysis of Deinococcus wulumuqiensis NEB 479.</title>
        <authorList>
            <person name="Fomenkov A."/>
            <person name="Luyten Y."/>
            <person name="Vincze T."/>
            <person name="Anton B.P."/>
            <person name="Clark T."/>
            <person name="Roberts R.J."/>
            <person name="Morgan R.D."/>
        </authorList>
    </citation>
    <scope>NUCLEOTIDE SEQUENCE [LARGE SCALE GENOMIC DNA]</scope>
    <source>
        <strain evidence="7 8">NEB 479</strain>
        <plasmid evidence="8">Plasmid pdrdi</plasmid>
    </source>
</reference>
<name>A0A345IN92_9DEIO</name>
<dbReference type="GO" id="GO:0004803">
    <property type="term" value="F:transposase activity"/>
    <property type="evidence" value="ECO:0007669"/>
    <property type="project" value="InterPro"/>
</dbReference>
<dbReference type="KEGG" id="dwu:DVJ83_17075"/>
<dbReference type="NCBIfam" id="NF033527">
    <property type="entry name" value="transpos_Tn3"/>
    <property type="match status" value="1"/>
</dbReference>
<sequence length="985" mass="112159">MLQHWTIEELIDDWTLLPAEQGLLAGSQEANRLGLAVMLKAFQHQGRFPARTRDVPRAAVAFVARQVGVEAAQFERYDWRGRSSSTHRALIREFCGYRAFGEADVAPLVDWLCEHALPREERPDLFRALAVDHLRDARIEPPTNAQLDRHLASAERTFETRLCGLIFSSLDPGQVQALHELLRATVADEDEPEGATDRTSLIHWLRTDSRKPGLESVEEQIAKLRRLRAVGLPEGLFEGVPIGVQKRYRERTGVETPSELRAHPEAIRATQLAAFVQLRLAEVTDSLVDHLIHTVHKIGVRAERRVEKRILAEIRKTSGKDRLFERLLEAALENPEGTVREVLFPIVGEERLRDLLREFRARGSYRQEVHTHLRSSYKQHYRRMIPGLLTALEFRSNNPAHQPVIDALALVGRHLHSRAHNYPAFEEIPVQGVIARSMRDLILDVGEDGEVRLNRVNYEVCVLNALRDALRCREVWVVGADRYRDPDADLPANFEEQKTEYFAALKQPQEATQFVTELRERLRDALVNFHSDLPKNEKVRVTSKDGGRFSVTPLDQQPEPPTLRAMKGELGRQWPGTGLLDMLKEADLDVGFTDLLRSVLTRENLPRAEAQKRLLLCLFGLGTNTGLKRVAGSDAITPDQLRYVRKRYITREGLRAANAQLVNAILAARRPDLWGEGTTACASDSKKFGAWDSNLRTEWSVRYGGRGVMIYWHVERKATCIHSLLKTCSSSEVAAMIEGVLRHCTEIEVERQYVDSHGQSEVGFAFTHLLGFHLLPRLKDIAGQKLYLPDLTLGEQLPLLKPVAAQRAIRWELIEQQYEPMVKYTTALRLGLADPESILRRFTQANAQHPVYAALKELGKVIKTIFLCEYLGNEALRREIHEGLNVVENWNATTDFVFYGKGGEISTNRLEDQEISMLCLHLVQNCLVYVNTLMLQRVLEDETWRERMTAEDWRGLTPLIYQHVNPYGIFRLDMTTRLDLGRSAA</sequence>
<dbReference type="Pfam" id="PF13700">
    <property type="entry name" value="DUF4158"/>
    <property type="match status" value="1"/>
</dbReference>
<dbReference type="GO" id="GO:0006313">
    <property type="term" value="P:DNA transposition"/>
    <property type="evidence" value="ECO:0007669"/>
    <property type="project" value="InterPro"/>
</dbReference>
<comment type="similarity">
    <text evidence="1">Belongs to the transposase 7 family.</text>
</comment>
<evidence type="ECO:0000313" key="7">
    <source>
        <dbReference type="EMBL" id="AXH01165.1"/>
    </source>
</evidence>
<geneLocation type="plasmid" evidence="8">
    <name>pdrdi</name>
</geneLocation>
<keyword evidence="2" id="KW-0815">Transposition</keyword>
<dbReference type="EMBL" id="CP031163">
    <property type="protein sequence ID" value="AXH01165.1"/>
    <property type="molecule type" value="Genomic_DNA"/>
</dbReference>
<evidence type="ECO:0000256" key="4">
    <source>
        <dbReference type="ARBA" id="ARBA00023172"/>
    </source>
</evidence>
<evidence type="ECO:0000256" key="3">
    <source>
        <dbReference type="ARBA" id="ARBA00023125"/>
    </source>
</evidence>
<proteinExistence type="inferred from homology"/>
<organism evidence="7 8">
    <name type="scientific">Deinococcus wulumuqiensis</name>
    <dbReference type="NCBI Taxonomy" id="980427"/>
    <lineage>
        <taxon>Bacteria</taxon>
        <taxon>Thermotogati</taxon>
        <taxon>Deinococcota</taxon>
        <taxon>Deinococci</taxon>
        <taxon>Deinococcales</taxon>
        <taxon>Deinococcaceae</taxon>
        <taxon>Deinococcus</taxon>
    </lineage>
</organism>
<accession>A0A345IN92</accession>
<keyword evidence="3" id="KW-0238">DNA-binding</keyword>
<evidence type="ECO:0000313" key="8">
    <source>
        <dbReference type="Proteomes" id="UP000253744"/>
    </source>
</evidence>
<dbReference type="InterPro" id="IPR002513">
    <property type="entry name" value="Tn3_Tnp_DDE_dom"/>
</dbReference>
<keyword evidence="7" id="KW-0614">Plasmid</keyword>
<gene>
    <name evidence="7" type="ORF">DVJ83_17075</name>
</gene>
<dbReference type="Proteomes" id="UP000253744">
    <property type="component" value="Plasmid pDrdI"/>
</dbReference>
<feature type="domain" description="Tn3 transposase DDE" evidence="5">
    <location>
        <begin position="581"/>
        <end position="970"/>
    </location>
</feature>
<dbReference type="InterPro" id="IPR025296">
    <property type="entry name" value="DUF4158"/>
</dbReference>
<protein>
    <submittedName>
        <fullName evidence="7">Tn3 family transposase</fullName>
    </submittedName>
</protein>
<evidence type="ECO:0000256" key="1">
    <source>
        <dbReference type="ARBA" id="ARBA00009402"/>
    </source>
</evidence>
<dbReference type="AlphaFoldDB" id="A0A345IN92"/>
<dbReference type="Pfam" id="PF01526">
    <property type="entry name" value="DDE_Tnp_Tn3"/>
    <property type="match status" value="1"/>
</dbReference>
<dbReference type="GO" id="GO:0003677">
    <property type="term" value="F:DNA binding"/>
    <property type="evidence" value="ECO:0007669"/>
    <property type="project" value="UniProtKB-KW"/>
</dbReference>
<evidence type="ECO:0000256" key="2">
    <source>
        <dbReference type="ARBA" id="ARBA00022578"/>
    </source>
</evidence>
<dbReference type="RefSeq" id="WP_114673792.1">
    <property type="nucleotide sequence ID" value="NZ_CP031163.1"/>
</dbReference>
<evidence type="ECO:0000259" key="6">
    <source>
        <dbReference type="Pfam" id="PF13700"/>
    </source>
</evidence>
<dbReference type="InterPro" id="IPR047653">
    <property type="entry name" value="Tn3-like_transpos"/>
</dbReference>